<sequence>MKADDGMSSKGATTAHDLARAVIASATAPIPWMQRLGYLLELVDAPALADVLKSWLHGRVHQTAPLLTGVPAKDAPRNTAWKLLINANVKAEL</sequence>
<evidence type="ECO:0000313" key="1">
    <source>
        <dbReference type="EMBL" id="MFC0209883.1"/>
    </source>
</evidence>
<evidence type="ECO:0000313" key="2">
    <source>
        <dbReference type="Proteomes" id="UP001589755"/>
    </source>
</evidence>
<proteinExistence type="predicted"/>
<reference evidence="1 2" key="1">
    <citation type="submission" date="2024-09" db="EMBL/GenBank/DDBJ databases">
        <authorList>
            <person name="Sun Q."/>
            <person name="Mori K."/>
        </authorList>
    </citation>
    <scope>NUCLEOTIDE SEQUENCE [LARGE SCALE GENOMIC DNA]</scope>
    <source>
        <strain evidence="1 2">CCM 8543</strain>
    </source>
</reference>
<protein>
    <submittedName>
        <fullName evidence="1">Uncharacterized protein</fullName>
    </submittedName>
</protein>
<organism evidence="1 2">
    <name type="scientific">Chelativorans intermedius</name>
    <dbReference type="NCBI Taxonomy" id="515947"/>
    <lineage>
        <taxon>Bacteria</taxon>
        <taxon>Pseudomonadati</taxon>
        <taxon>Pseudomonadota</taxon>
        <taxon>Alphaproteobacteria</taxon>
        <taxon>Hyphomicrobiales</taxon>
        <taxon>Phyllobacteriaceae</taxon>
        <taxon>Chelativorans</taxon>
    </lineage>
</organism>
<dbReference type="Proteomes" id="UP001589755">
    <property type="component" value="Unassembled WGS sequence"/>
</dbReference>
<gene>
    <name evidence="1" type="ORF">ACFFJ2_15880</name>
</gene>
<accession>A0ABV6DB37</accession>
<keyword evidence="2" id="KW-1185">Reference proteome</keyword>
<comment type="caution">
    <text evidence="1">The sequence shown here is derived from an EMBL/GenBank/DDBJ whole genome shotgun (WGS) entry which is preliminary data.</text>
</comment>
<dbReference type="EMBL" id="JBHLXD010000032">
    <property type="protein sequence ID" value="MFC0209883.1"/>
    <property type="molecule type" value="Genomic_DNA"/>
</dbReference>
<name>A0ABV6DB37_9HYPH</name>
<dbReference type="RefSeq" id="WP_261522490.1">
    <property type="nucleotide sequence ID" value="NZ_JAODNW010000029.1"/>
</dbReference>